<dbReference type="EMBL" id="QTTT01000001">
    <property type="protein sequence ID" value="REE96851.1"/>
    <property type="molecule type" value="Genomic_DNA"/>
</dbReference>
<dbReference type="Proteomes" id="UP000256661">
    <property type="component" value="Unassembled WGS sequence"/>
</dbReference>
<keyword evidence="1" id="KW-1133">Transmembrane helix</keyword>
<keyword evidence="1" id="KW-0812">Transmembrane</keyword>
<keyword evidence="3" id="KW-1185">Reference proteome</keyword>
<evidence type="ECO:0000313" key="3">
    <source>
        <dbReference type="Proteomes" id="UP000256661"/>
    </source>
</evidence>
<proteinExistence type="predicted"/>
<sequence>MSGFLVGPAAWWCGFPLALAVGLALVDGDSYAFGARDWAARVVLWMGLGGAVLAPVVGLVVALIGRRGRACAAFAAMGALSLGGFLYILYALAQA</sequence>
<evidence type="ECO:0000313" key="2">
    <source>
        <dbReference type="EMBL" id="REE96851.1"/>
    </source>
</evidence>
<comment type="caution">
    <text evidence="2">The sequence shown here is derived from an EMBL/GenBank/DDBJ whole genome shotgun (WGS) entry which is preliminary data.</text>
</comment>
<dbReference type="RefSeq" id="WP_116022435.1">
    <property type="nucleotide sequence ID" value="NZ_QTTT01000001.1"/>
</dbReference>
<keyword evidence="1" id="KW-0472">Membrane</keyword>
<dbReference type="AlphaFoldDB" id="A0A3D9SZ04"/>
<evidence type="ECO:0000256" key="1">
    <source>
        <dbReference type="SAM" id="Phobius"/>
    </source>
</evidence>
<protein>
    <submittedName>
        <fullName evidence="2">Uncharacterized protein</fullName>
    </submittedName>
</protein>
<accession>A0A3D9SZ04</accession>
<gene>
    <name evidence="2" type="ORF">DFJ69_2304</name>
</gene>
<organism evidence="2 3">
    <name type="scientific">Thermomonospora umbrina</name>
    <dbReference type="NCBI Taxonomy" id="111806"/>
    <lineage>
        <taxon>Bacteria</taxon>
        <taxon>Bacillati</taxon>
        <taxon>Actinomycetota</taxon>
        <taxon>Actinomycetes</taxon>
        <taxon>Streptosporangiales</taxon>
        <taxon>Thermomonosporaceae</taxon>
        <taxon>Thermomonospora</taxon>
    </lineage>
</organism>
<reference evidence="2 3" key="1">
    <citation type="submission" date="2018-08" db="EMBL/GenBank/DDBJ databases">
        <title>Sequencing the genomes of 1000 actinobacteria strains.</title>
        <authorList>
            <person name="Klenk H.-P."/>
        </authorList>
    </citation>
    <scope>NUCLEOTIDE SEQUENCE [LARGE SCALE GENOMIC DNA]</scope>
    <source>
        <strain evidence="2 3">DSM 43927</strain>
    </source>
</reference>
<feature type="transmembrane region" description="Helical" evidence="1">
    <location>
        <begin position="44"/>
        <end position="64"/>
    </location>
</feature>
<name>A0A3D9SZ04_9ACTN</name>
<feature type="transmembrane region" description="Helical" evidence="1">
    <location>
        <begin position="71"/>
        <end position="93"/>
    </location>
</feature>